<comment type="caution">
    <text evidence="2">The sequence shown here is derived from an EMBL/GenBank/DDBJ whole genome shotgun (WGS) entry which is preliminary data.</text>
</comment>
<organism evidence="2 3">
    <name type="scientific">Microbispora bryophytorum</name>
    <dbReference type="NCBI Taxonomy" id="1460882"/>
    <lineage>
        <taxon>Bacteria</taxon>
        <taxon>Bacillati</taxon>
        <taxon>Actinomycetota</taxon>
        <taxon>Actinomycetes</taxon>
        <taxon>Streptosporangiales</taxon>
        <taxon>Streptosporangiaceae</taxon>
        <taxon>Microbispora</taxon>
    </lineage>
</organism>
<proteinExistence type="predicted"/>
<keyword evidence="1" id="KW-1133">Transmembrane helix</keyword>
<gene>
    <name evidence="2" type="ORF">GCM10011574_65360</name>
</gene>
<feature type="transmembrane region" description="Helical" evidence="1">
    <location>
        <begin position="12"/>
        <end position="30"/>
    </location>
</feature>
<keyword evidence="1" id="KW-0472">Membrane</keyword>
<dbReference type="AlphaFoldDB" id="A0A8H9LDA0"/>
<reference evidence="2" key="1">
    <citation type="journal article" date="2014" name="Int. J. Syst. Evol. Microbiol.">
        <title>Complete genome sequence of Corynebacterium casei LMG S-19264T (=DSM 44701T), isolated from a smear-ripened cheese.</title>
        <authorList>
            <consortium name="US DOE Joint Genome Institute (JGI-PGF)"/>
            <person name="Walter F."/>
            <person name="Albersmeier A."/>
            <person name="Kalinowski J."/>
            <person name="Ruckert C."/>
        </authorList>
    </citation>
    <scope>NUCLEOTIDE SEQUENCE</scope>
    <source>
        <strain evidence="2">CGMCC 4.7138</strain>
    </source>
</reference>
<feature type="transmembrane region" description="Helical" evidence="1">
    <location>
        <begin position="50"/>
        <end position="73"/>
    </location>
</feature>
<name>A0A8H9LDA0_9ACTN</name>
<dbReference type="RefSeq" id="WP_142574999.1">
    <property type="nucleotide sequence ID" value="NZ_BMMN01000018.1"/>
</dbReference>
<keyword evidence="1" id="KW-0812">Transmembrane</keyword>
<evidence type="ECO:0000256" key="1">
    <source>
        <dbReference type="SAM" id="Phobius"/>
    </source>
</evidence>
<keyword evidence="3" id="KW-1185">Reference proteome</keyword>
<sequence>MTRTVVPPAIPAAASLLLATLWGFAIFGDWGRQAFCMTSLGASPGCADRIASVIALSVMVGVVAACATGVAWFARRTSLYGLAVAAWVVALVVLFVGGLVAQ</sequence>
<feature type="transmembrane region" description="Helical" evidence="1">
    <location>
        <begin position="79"/>
        <end position="101"/>
    </location>
</feature>
<dbReference type="OrthoDB" id="3543597at2"/>
<reference evidence="2" key="2">
    <citation type="submission" date="2020-09" db="EMBL/GenBank/DDBJ databases">
        <authorList>
            <person name="Sun Q."/>
            <person name="Zhou Y."/>
        </authorList>
    </citation>
    <scope>NUCLEOTIDE SEQUENCE</scope>
    <source>
        <strain evidence="2">CGMCC 4.7138</strain>
    </source>
</reference>
<dbReference type="Proteomes" id="UP000653480">
    <property type="component" value="Unassembled WGS sequence"/>
</dbReference>
<evidence type="ECO:0000313" key="2">
    <source>
        <dbReference type="EMBL" id="GGO29723.1"/>
    </source>
</evidence>
<dbReference type="EMBL" id="BMMN01000018">
    <property type="protein sequence ID" value="GGO29723.1"/>
    <property type="molecule type" value="Genomic_DNA"/>
</dbReference>
<protein>
    <submittedName>
        <fullName evidence="2">Uncharacterized protein</fullName>
    </submittedName>
</protein>
<accession>A0A8H9LDA0</accession>
<evidence type="ECO:0000313" key="3">
    <source>
        <dbReference type="Proteomes" id="UP000653480"/>
    </source>
</evidence>